<dbReference type="GO" id="GO:0016020">
    <property type="term" value="C:membrane"/>
    <property type="evidence" value="ECO:0007669"/>
    <property type="project" value="UniProtKB-SubCell"/>
</dbReference>
<evidence type="ECO:0000256" key="1">
    <source>
        <dbReference type="ARBA" id="ARBA00004167"/>
    </source>
</evidence>
<dbReference type="InterPro" id="IPR051694">
    <property type="entry name" value="Immunoregulatory_rcpt-like"/>
</dbReference>
<evidence type="ECO:0000256" key="3">
    <source>
        <dbReference type="ARBA" id="ARBA00022989"/>
    </source>
</evidence>
<feature type="region of interest" description="Disordered" evidence="5">
    <location>
        <begin position="333"/>
        <end position="401"/>
    </location>
</feature>
<accession>A0A9P4N1G8</accession>
<dbReference type="EMBL" id="ML993893">
    <property type="protein sequence ID" value="KAF2203810.1"/>
    <property type="molecule type" value="Genomic_DNA"/>
</dbReference>
<dbReference type="PANTHER" id="PTHR15549:SF27">
    <property type="entry name" value="CHITIN-BINDING TYPE-1 DOMAIN-CONTAINING PROTEIN"/>
    <property type="match status" value="1"/>
</dbReference>
<dbReference type="AlphaFoldDB" id="A0A9P4N1G8"/>
<keyword evidence="2 6" id="KW-0812">Transmembrane</keyword>
<evidence type="ECO:0000256" key="6">
    <source>
        <dbReference type="SAM" id="Phobius"/>
    </source>
</evidence>
<evidence type="ECO:0000313" key="7">
    <source>
        <dbReference type="EMBL" id="KAF2203810.1"/>
    </source>
</evidence>
<sequence>MSSNASPTALIHLSKAINSTTFPSSTTNTSWIYPFPANTPLLDPLSLPPLTPFVEVVERYIQVTASNQPGNMSRRSLQITTPNAIHNPILEDDLVEFVWAGGRKHTEVGWLCLFCLDTYSHEVKWEWEMCSNCTSYNESPLQPLRKRAVFAPTYDAWDEKERMYIHNAVIIPNITSGVSQWVPAKINEPESIDGMAGVCLLHIEPRSTNSDTSSGDWTRHDMTHPFLFYNGRPNTEPTPSWFHKDSPDGLDYRPKTSTTATIPTYTNTATVPFNHDRSSFEWSTGATVGVVVGAIAAVLILGLVFCCFRRKRREKRRRREGLPIEKTYRIRRGLGGSRDTDEEATGGDGDALPSYKEVTCGGASGAAGGGHSGGTSSGGGGAGSGGGGGGGGAGGGAGGGS</sequence>
<keyword evidence="8" id="KW-1185">Reference proteome</keyword>
<gene>
    <name evidence="7" type="ORF">GQ43DRAFT_469680</name>
</gene>
<feature type="transmembrane region" description="Helical" evidence="6">
    <location>
        <begin position="282"/>
        <end position="308"/>
    </location>
</feature>
<evidence type="ECO:0000313" key="8">
    <source>
        <dbReference type="Proteomes" id="UP000799536"/>
    </source>
</evidence>
<comment type="caution">
    <text evidence="7">The sequence shown here is derived from an EMBL/GenBank/DDBJ whole genome shotgun (WGS) entry which is preliminary data.</text>
</comment>
<evidence type="ECO:0000256" key="4">
    <source>
        <dbReference type="ARBA" id="ARBA00023136"/>
    </source>
</evidence>
<comment type="subcellular location">
    <subcellularLocation>
        <location evidence="1">Membrane</location>
        <topology evidence="1">Single-pass membrane protein</topology>
    </subcellularLocation>
</comment>
<keyword evidence="4 6" id="KW-0472">Membrane</keyword>
<protein>
    <submittedName>
        <fullName evidence="7">Uncharacterized protein</fullName>
    </submittedName>
</protein>
<dbReference type="PANTHER" id="PTHR15549">
    <property type="entry name" value="PAIRED IMMUNOGLOBULIN-LIKE TYPE 2 RECEPTOR"/>
    <property type="match status" value="1"/>
</dbReference>
<organism evidence="7 8">
    <name type="scientific">Delitschia confertaspora ATCC 74209</name>
    <dbReference type="NCBI Taxonomy" id="1513339"/>
    <lineage>
        <taxon>Eukaryota</taxon>
        <taxon>Fungi</taxon>
        <taxon>Dikarya</taxon>
        <taxon>Ascomycota</taxon>
        <taxon>Pezizomycotina</taxon>
        <taxon>Dothideomycetes</taxon>
        <taxon>Pleosporomycetidae</taxon>
        <taxon>Pleosporales</taxon>
        <taxon>Delitschiaceae</taxon>
        <taxon>Delitschia</taxon>
    </lineage>
</organism>
<evidence type="ECO:0000256" key="2">
    <source>
        <dbReference type="ARBA" id="ARBA00022692"/>
    </source>
</evidence>
<dbReference type="GO" id="GO:0071944">
    <property type="term" value="C:cell periphery"/>
    <property type="evidence" value="ECO:0007669"/>
    <property type="project" value="UniProtKB-ARBA"/>
</dbReference>
<feature type="compositionally biased region" description="Gly residues" evidence="5">
    <location>
        <begin position="362"/>
        <end position="401"/>
    </location>
</feature>
<reference evidence="7" key="1">
    <citation type="journal article" date="2020" name="Stud. Mycol.">
        <title>101 Dothideomycetes genomes: a test case for predicting lifestyles and emergence of pathogens.</title>
        <authorList>
            <person name="Haridas S."/>
            <person name="Albert R."/>
            <person name="Binder M."/>
            <person name="Bloem J."/>
            <person name="Labutti K."/>
            <person name="Salamov A."/>
            <person name="Andreopoulos B."/>
            <person name="Baker S."/>
            <person name="Barry K."/>
            <person name="Bills G."/>
            <person name="Bluhm B."/>
            <person name="Cannon C."/>
            <person name="Castanera R."/>
            <person name="Culley D."/>
            <person name="Daum C."/>
            <person name="Ezra D."/>
            <person name="Gonzalez J."/>
            <person name="Henrissat B."/>
            <person name="Kuo A."/>
            <person name="Liang C."/>
            <person name="Lipzen A."/>
            <person name="Lutzoni F."/>
            <person name="Magnuson J."/>
            <person name="Mondo S."/>
            <person name="Nolan M."/>
            <person name="Ohm R."/>
            <person name="Pangilinan J."/>
            <person name="Park H.-J."/>
            <person name="Ramirez L."/>
            <person name="Alfaro M."/>
            <person name="Sun H."/>
            <person name="Tritt A."/>
            <person name="Yoshinaga Y."/>
            <person name="Zwiers L.-H."/>
            <person name="Turgeon B."/>
            <person name="Goodwin S."/>
            <person name="Spatafora J."/>
            <person name="Crous P."/>
            <person name="Grigoriev I."/>
        </authorList>
    </citation>
    <scope>NUCLEOTIDE SEQUENCE</scope>
    <source>
        <strain evidence="7">ATCC 74209</strain>
    </source>
</reference>
<proteinExistence type="predicted"/>
<name>A0A9P4N1G8_9PLEO</name>
<keyword evidence="3 6" id="KW-1133">Transmembrane helix</keyword>
<dbReference type="Proteomes" id="UP000799536">
    <property type="component" value="Unassembled WGS sequence"/>
</dbReference>
<evidence type="ECO:0000256" key="5">
    <source>
        <dbReference type="SAM" id="MobiDB-lite"/>
    </source>
</evidence>